<dbReference type="EMBL" id="GBRH01266348">
    <property type="protein sequence ID" value="JAD31547.1"/>
    <property type="molecule type" value="Transcribed_RNA"/>
</dbReference>
<evidence type="ECO:0000313" key="2">
    <source>
        <dbReference type="EMBL" id="JAD31547.1"/>
    </source>
</evidence>
<name>A0A0A8Z9M1_ARUDO</name>
<dbReference type="AlphaFoldDB" id="A0A0A8Z9M1"/>
<feature type="compositionally biased region" description="Basic residues" evidence="1">
    <location>
        <begin position="10"/>
        <end position="20"/>
    </location>
</feature>
<protein>
    <submittedName>
        <fullName evidence="2">Uncharacterized protein</fullName>
    </submittedName>
</protein>
<sequence length="20" mass="2291">MGVPQVEPGRHHRQRRAAHA</sequence>
<evidence type="ECO:0000256" key="1">
    <source>
        <dbReference type="SAM" id="MobiDB-lite"/>
    </source>
</evidence>
<accession>A0A0A8Z9M1</accession>
<reference evidence="2" key="1">
    <citation type="submission" date="2014-09" db="EMBL/GenBank/DDBJ databases">
        <authorList>
            <person name="Magalhaes I.L.F."/>
            <person name="Oliveira U."/>
            <person name="Santos F.R."/>
            <person name="Vidigal T.H.D.A."/>
            <person name="Brescovit A.D."/>
            <person name="Santos A.J."/>
        </authorList>
    </citation>
    <scope>NUCLEOTIDE SEQUENCE</scope>
    <source>
        <tissue evidence="2">Shoot tissue taken approximately 20 cm above the soil surface</tissue>
    </source>
</reference>
<organism evidence="2">
    <name type="scientific">Arundo donax</name>
    <name type="common">Giant reed</name>
    <name type="synonym">Donax arundinaceus</name>
    <dbReference type="NCBI Taxonomy" id="35708"/>
    <lineage>
        <taxon>Eukaryota</taxon>
        <taxon>Viridiplantae</taxon>
        <taxon>Streptophyta</taxon>
        <taxon>Embryophyta</taxon>
        <taxon>Tracheophyta</taxon>
        <taxon>Spermatophyta</taxon>
        <taxon>Magnoliopsida</taxon>
        <taxon>Liliopsida</taxon>
        <taxon>Poales</taxon>
        <taxon>Poaceae</taxon>
        <taxon>PACMAD clade</taxon>
        <taxon>Arundinoideae</taxon>
        <taxon>Arundineae</taxon>
        <taxon>Arundo</taxon>
    </lineage>
</organism>
<reference evidence="2" key="2">
    <citation type="journal article" date="2015" name="Data Brief">
        <title>Shoot transcriptome of the giant reed, Arundo donax.</title>
        <authorList>
            <person name="Barrero R.A."/>
            <person name="Guerrero F.D."/>
            <person name="Moolhuijzen P."/>
            <person name="Goolsby J.A."/>
            <person name="Tidwell J."/>
            <person name="Bellgard S.E."/>
            <person name="Bellgard M.I."/>
        </authorList>
    </citation>
    <scope>NUCLEOTIDE SEQUENCE</scope>
    <source>
        <tissue evidence="2">Shoot tissue taken approximately 20 cm above the soil surface</tissue>
    </source>
</reference>
<feature type="region of interest" description="Disordered" evidence="1">
    <location>
        <begin position="1"/>
        <end position="20"/>
    </location>
</feature>
<proteinExistence type="predicted"/>